<reference evidence="1 2" key="1">
    <citation type="submission" date="2016-01" db="EMBL/GenBank/DDBJ databases">
        <title>The draft genome sequence of Aquimarina sp. RZW4-3-2.</title>
        <authorList>
            <person name="Wang Y."/>
        </authorList>
    </citation>
    <scope>NUCLEOTIDE SEQUENCE [LARGE SCALE GENOMIC DNA]</scope>
    <source>
        <strain evidence="1 2">RZW4-3-2</strain>
    </source>
</reference>
<name>A0A163AKE7_9FLAO</name>
<evidence type="ECO:0008006" key="3">
    <source>
        <dbReference type="Google" id="ProtNLM"/>
    </source>
</evidence>
<evidence type="ECO:0000313" key="2">
    <source>
        <dbReference type="Proteomes" id="UP000076715"/>
    </source>
</evidence>
<accession>A0A163AKE7</accession>
<evidence type="ECO:0000313" key="1">
    <source>
        <dbReference type="EMBL" id="KZS40608.1"/>
    </source>
</evidence>
<proteinExistence type="predicted"/>
<comment type="caution">
    <text evidence="1">The sequence shown here is derived from an EMBL/GenBank/DDBJ whole genome shotgun (WGS) entry which is preliminary data.</text>
</comment>
<dbReference type="EMBL" id="LQRT01000013">
    <property type="protein sequence ID" value="KZS40608.1"/>
    <property type="molecule type" value="Genomic_DNA"/>
</dbReference>
<dbReference type="RefSeq" id="WP_066314266.1">
    <property type="nucleotide sequence ID" value="NZ_LQRT01000013.1"/>
</dbReference>
<dbReference type="STRING" id="1642818.AWE51_06575"/>
<dbReference type="Proteomes" id="UP000076715">
    <property type="component" value="Unassembled WGS sequence"/>
</dbReference>
<gene>
    <name evidence="1" type="ORF">AWE51_06575</name>
</gene>
<organism evidence="1 2">
    <name type="scientific">Aquimarina aggregata</name>
    <dbReference type="NCBI Taxonomy" id="1642818"/>
    <lineage>
        <taxon>Bacteria</taxon>
        <taxon>Pseudomonadati</taxon>
        <taxon>Bacteroidota</taxon>
        <taxon>Flavobacteriia</taxon>
        <taxon>Flavobacteriales</taxon>
        <taxon>Flavobacteriaceae</taxon>
        <taxon>Aquimarina</taxon>
    </lineage>
</organism>
<dbReference type="AlphaFoldDB" id="A0A163AKE7"/>
<dbReference type="OrthoDB" id="1423482at2"/>
<keyword evidence="2" id="KW-1185">Reference proteome</keyword>
<sequence>MKKILYLILLLTNIGFAQNGFIEIKVKDSIRLKPVKFEYNVQISESKFLSSDKDLAKSKMQEKYEQLELFLRNRKYKIRPLNNSEFQIHDYVGFWKYGFAVELSNSKELENLTTELKKLDFIKASIGEIEYENPELSEKKLFSKLLKKAKEKGKMIAELTGQKLGNIIELKESKESDNLNVNIKDIYLASLRNKDFGVVKNQLFGQKWETIIVKFSAK</sequence>
<protein>
    <recommendedName>
        <fullName evidence="3">SIMPL domain-containing protein</fullName>
    </recommendedName>
</protein>